<proteinExistence type="predicted"/>
<name>A0A428PYH8_9HYPO</name>
<organism evidence="1 2">
    <name type="scientific">Fusarium duplospermum</name>
    <dbReference type="NCBI Taxonomy" id="1325734"/>
    <lineage>
        <taxon>Eukaryota</taxon>
        <taxon>Fungi</taxon>
        <taxon>Dikarya</taxon>
        <taxon>Ascomycota</taxon>
        <taxon>Pezizomycotina</taxon>
        <taxon>Sordariomycetes</taxon>
        <taxon>Hypocreomycetidae</taxon>
        <taxon>Hypocreales</taxon>
        <taxon>Nectriaceae</taxon>
        <taxon>Fusarium</taxon>
        <taxon>Fusarium solani species complex</taxon>
    </lineage>
</organism>
<dbReference type="Proteomes" id="UP000288168">
    <property type="component" value="Unassembled WGS sequence"/>
</dbReference>
<keyword evidence="2" id="KW-1185">Reference proteome</keyword>
<accession>A0A428PYH8</accession>
<dbReference type="AlphaFoldDB" id="A0A428PYH8"/>
<dbReference type="EMBL" id="NKCI01000076">
    <property type="protein sequence ID" value="RSL58137.1"/>
    <property type="molecule type" value="Genomic_DNA"/>
</dbReference>
<sequence length="105" mass="11879">MASGASSLSFWFGPKILMRKALIPVMKEGRNSIDVCMLDLITADDHVDFQVFVMPHTDENYLRDVTSDIPDDDITNEVDSEVVNGMKEEVLDETFQHHVSRVPLL</sequence>
<gene>
    <name evidence="1" type="ORF">CEP54_007922</name>
</gene>
<dbReference type="OrthoDB" id="10333591at2759"/>
<evidence type="ECO:0000313" key="2">
    <source>
        <dbReference type="Proteomes" id="UP000288168"/>
    </source>
</evidence>
<evidence type="ECO:0000313" key="1">
    <source>
        <dbReference type="EMBL" id="RSL58137.1"/>
    </source>
</evidence>
<reference evidence="1 2" key="1">
    <citation type="submission" date="2017-06" db="EMBL/GenBank/DDBJ databases">
        <title>Comparative genomic analysis of Ambrosia Fusariam Clade fungi.</title>
        <authorList>
            <person name="Stajich J.E."/>
            <person name="Carrillo J."/>
            <person name="Kijimoto T."/>
            <person name="Eskalen A."/>
            <person name="O'Donnell K."/>
            <person name="Kasson M."/>
        </authorList>
    </citation>
    <scope>NUCLEOTIDE SEQUENCE [LARGE SCALE GENOMIC DNA]</scope>
    <source>
        <strain evidence="1 2">NRRL62584</strain>
    </source>
</reference>
<protein>
    <submittedName>
        <fullName evidence="1">Uncharacterized protein</fullName>
    </submittedName>
</protein>
<comment type="caution">
    <text evidence="1">The sequence shown here is derived from an EMBL/GenBank/DDBJ whole genome shotgun (WGS) entry which is preliminary data.</text>
</comment>